<evidence type="ECO:0000313" key="3">
    <source>
        <dbReference type="EMBL" id="TVU46162.1"/>
    </source>
</evidence>
<dbReference type="InterPro" id="IPR000215">
    <property type="entry name" value="Serpin_fam"/>
</dbReference>
<protein>
    <recommendedName>
        <fullName evidence="2">Serpin domain-containing protein</fullName>
    </recommendedName>
</protein>
<dbReference type="Pfam" id="PF00079">
    <property type="entry name" value="Serpin"/>
    <property type="match status" value="2"/>
</dbReference>
<dbReference type="GO" id="GO:0005615">
    <property type="term" value="C:extracellular space"/>
    <property type="evidence" value="ECO:0007669"/>
    <property type="project" value="InterPro"/>
</dbReference>
<dbReference type="AlphaFoldDB" id="A0A5J9WBN3"/>
<dbReference type="PANTHER" id="PTHR11461">
    <property type="entry name" value="SERINE PROTEASE INHIBITOR, SERPIN"/>
    <property type="match status" value="1"/>
</dbReference>
<gene>
    <name evidence="3" type="ORF">EJB05_05681</name>
</gene>
<dbReference type="InterPro" id="IPR023796">
    <property type="entry name" value="Serpin_dom"/>
</dbReference>
<feature type="non-terminal residue" evidence="3">
    <location>
        <position position="1"/>
    </location>
</feature>
<name>A0A5J9WBN3_9POAL</name>
<reference evidence="3 4" key="1">
    <citation type="journal article" date="2019" name="Sci. Rep.">
        <title>A high-quality genome of Eragrostis curvula grass provides insights into Poaceae evolution and supports new strategies to enhance forage quality.</title>
        <authorList>
            <person name="Carballo J."/>
            <person name="Santos B.A.C.M."/>
            <person name="Zappacosta D."/>
            <person name="Garbus I."/>
            <person name="Selva J.P."/>
            <person name="Gallo C.A."/>
            <person name="Diaz A."/>
            <person name="Albertini E."/>
            <person name="Caccamo M."/>
            <person name="Echenique V."/>
        </authorList>
    </citation>
    <scope>NUCLEOTIDE SEQUENCE [LARGE SCALE GENOMIC DNA]</scope>
    <source>
        <strain evidence="4">cv. Victoria</strain>
        <tissue evidence="3">Leaf</tissue>
    </source>
</reference>
<feature type="domain" description="Serpin" evidence="2">
    <location>
        <begin position="14"/>
        <end position="124"/>
    </location>
</feature>
<proteinExistence type="inferred from homology"/>
<dbReference type="Gene3D" id="3.30.497.10">
    <property type="entry name" value="Antithrombin, subunit I, domain 2"/>
    <property type="match status" value="2"/>
</dbReference>
<feature type="domain" description="Serpin" evidence="2">
    <location>
        <begin position="129"/>
        <end position="277"/>
    </location>
</feature>
<sequence>MATASDTSLSVAHQTRFALRLAAALFSPSQAAGSATNAALSPLSLHVLLSLLAAGAGGGTRDQLAAALGGSDGPAGAEGLHALAEQVLQRVLADGFAAGGPHVAFANGVFVDASLKLKPAFEEVAVGNLLSAGAGGATRDQLSAVLGGGDGPGGAEGLHALAEQMMHFTLADGSAAGGPRIAFGNSVFVDSLLKLKPAFQEIATGKYKAETRSVDFRRKAAEAAAEVNSWVENVTSSLIKDILPRDAVDKDTMLVLVNALYFKGIWTKKFDASETKDH</sequence>
<dbReference type="SUPFAM" id="SSF56574">
    <property type="entry name" value="Serpins"/>
    <property type="match status" value="2"/>
</dbReference>
<dbReference type="InterPro" id="IPR036186">
    <property type="entry name" value="Serpin_sf"/>
</dbReference>
<organism evidence="3 4">
    <name type="scientific">Eragrostis curvula</name>
    <name type="common">weeping love grass</name>
    <dbReference type="NCBI Taxonomy" id="38414"/>
    <lineage>
        <taxon>Eukaryota</taxon>
        <taxon>Viridiplantae</taxon>
        <taxon>Streptophyta</taxon>
        <taxon>Embryophyta</taxon>
        <taxon>Tracheophyta</taxon>
        <taxon>Spermatophyta</taxon>
        <taxon>Magnoliopsida</taxon>
        <taxon>Liliopsida</taxon>
        <taxon>Poales</taxon>
        <taxon>Poaceae</taxon>
        <taxon>PACMAD clade</taxon>
        <taxon>Chloridoideae</taxon>
        <taxon>Eragrostideae</taxon>
        <taxon>Eragrostidinae</taxon>
        <taxon>Eragrostis</taxon>
    </lineage>
</organism>
<dbReference type="EMBL" id="RWGY01000004">
    <property type="protein sequence ID" value="TVU46162.1"/>
    <property type="molecule type" value="Genomic_DNA"/>
</dbReference>
<accession>A0A5J9WBN3</accession>
<dbReference type="GO" id="GO:0004867">
    <property type="term" value="F:serine-type endopeptidase inhibitor activity"/>
    <property type="evidence" value="ECO:0007669"/>
    <property type="project" value="InterPro"/>
</dbReference>
<dbReference type="InterPro" id="IPR042178">
    <property type="entry name" value="Serpin_sf_1"/>
</dbReference>
<comment type="caution">
    <text evidence="3">The sequence shown here is derived from an EMBL/GenBank/DDBJ whole genome shotgun (WGS) entry which is preliminary data.</text>
</comment>
<dbReference type="Gramene" id="TVU46162">
    <property type="protein sequence ID" value="TVU46162"/>
    <property type="gene ID" value="EJB05_05681"/>
</dbReference>
<evidence type="ECO:0000256" key="1">
    <source>
        <dbReference type="ARBA" id="ARBA00009500"/>
    </source>
</evidence>
<comment type="similarity">
    <text evidence="1">Belongs to the serpin family.</text>
</comment>
<evidence type="ECO:0000259" key="2">
    <source>
        <dbReference type="Pfam" id="PF00079"/>
    </source>
</evidence>
<dbReference type="OrthoDB" id="1063785at2759"/>
<evidence type="ECO:0000313" key="4">
    <source>
        <dbReference type="Proteomes" id="UP000324897"/>
    </source>
</evidence>
<keyword evidence="4" id="KW-1185">Reference proteome</keyword>
<dbReference type="Proteomes" id="UP000324897">
    <property type="component" value="Chromosome 5"/>
</dbReference>
<dbReference type="PANTHER" id="PTHR11461:SF211">
    <property type="entry name" value="GH10112P-RELATED"/>
    <property type="match status" value="1"/>
</dbReference>